<evidence type="ECO:0000313" key="2">
    <source>
        <dbReference type="Proteomes" id="UP000676336"/>
    </source>
</evidence>
<comment type="caution">
    <text evidence="1">The sequence shown here is derived from an EMBL/GenBank/DDBJ whole genome shotgun (WGS) entry which is preliminary data.</text>
</comment>
<accession>A0A8S3KAL5</accession>
<dbReference type="EMBL" id="CAJOBI010360646">
    <property type="protein sequence ID" value="CAF5226003.1"/>
    <property type="molecule type" value="Genomic_DNA"/>
</dbReference>
<organism evidence="1 2">
    <name type="scientific">Rotaria magnacalcarata</name>
    <dbReference type="NCBI Taxonomy" id="392030"/>
    <lineage>
        <taxon>Eukaryota</taxon>
        <taxon>Metazoa</taxon>
        <taxon>Spiralia</taxon>
        <taxon>Gnathifera</taxon>
        <taxon>Rotifera</taxon>
        <taxon>Eurotatoria</taxon>
        <taxon>Bdelloidea</taxon>
        <taxon>Philodinida</taxon>
        <taxon>Philodinidae</taxon>
        <taxon>Rotaria</taxon>
    </lineage>
</organism>
<evidence type="ECO:0000313" key="1">
    <source>
        <dbReference type="EMBL" id="CAF5226003.1"/>
    </source>
</evidence>
<name>A0A8S3KAL5_9BILA</name>
<protein>
    <submittedName>
        <fullName evidence="1">Uncharacterized protein</fullName>
    </submittedName>
</protein>
<feature type="non-terminal residue" evidence="1">
    <location>
        <position position="34"/>
    </location>
</feature>
<dbReference type="AlphaFoldDB" id="A0A8S3KAL5"/>
<proteinExistence type="predicted"/>
<dbReference type="Proteomes" id="UP000676336">
    <property type="component" value="Unassembled WGS sequence"/>
</dbReference>
<gene>
    <name evidence="1" type="ORF">SMN809_LOCUS84587</name>
</gene>
<reference evidence="1" key="1">
    <citation type="submission" date="2021-02" db="EMBL/GenBank/DDBJ databases">
        <authorList>
            <person name="Nowell W R."/>
        </authorList>
    </citation>
    <scope>NUCLEOTIDE SEQUENCE</scope>
</reference>
<sequence>MLVSNEYDFSVDQLNLLEGGFRPDETYLLITTDQ</sequence>